<evidence type="ECO:0000256" key="2">
    <source>
        <dbReference type="ARBA" id="ARBA00022679"/>
    </source>
</evidence>
<dbReference type="Pfam" id="PF04970">
    <property type="entry name" value="LRAT"/>
    <property type="match status" value="1"/>
</dbReference>
<dbReference type="PANTHER" id="PTHR13943:SF77">
    <property type="entry name" value="LRAT DOMAIN-CONTAINING PROTEIN"/>
    <property type="match status" value="1"/>
</dbReference>
<dbReference type="GeneTree" id="ENSGT01140000282712"/>
<feature type="domain" description="LRAT" evidence="5">
    <location>
        <begin position="47"/>
        <end position="168"/>
    </location>
</feature>
<evidence type="ECO:0000259" key="5">
    <source>
        <dbReference type="PROSITE" id="PS51934"/>
    </source>
</evidence>
<keyword evidence="3" id="KW-0378">Hydrolase</keyword>
<evidence type="ECO:0000256" key="3">
    <source>
        <dbReference type="ARBA" id="ARBA00022801"/>
    </source>
</evidence>
<sequence length="173" mass="19908">FRTTHLMSLNELLLCYKPVTSNTKSVFVHFLQAYKFGDIIAFPRDLSSHGGLSLYKHYAIYVGSKKFVQQTPEEDIFHMTGSVSQSPDLSGNCQYSNCVFGKLSKHRKHELDNYLDEIWQAEGLKINPYDIMRRIKETYRNCGRWNAITNNCEHIATCIRYGLKISWQVCGGA</sequence>
<evidence type="ECO:0000313" key="7">
    <source>
        <dbReference type="Proteomes" id="UP000265000"/>
    </source>
</evidence>
<dbReference type="PROSITE" id="PS51934">
    <property type="entry name" value="LRAT"/>
    <property type="match status" value="1"/>
</dbReference>
<dbReference type="GO" id="GO:0008970">
    <property type="term" value="F:phospholipase A1 activity"/>
    <property type="evidence" value="ECO:0007669"/>
    <property type="project" value="TreeGrafter"/>
</dbReference>
<dbReference type="Gene3D" id="3.90.1720.10">
    <property type="entry name" value="endopeptidase domain like (from Nostoc punctiforme)"/>
    <property type="match status" value="1"/>
</dbReference>
<protein>
    <recommendedName>
        <fullName evidence="5">LRAT domain-containing protein</fullName>
    </recommendedName>
</protein>
<accession>A0A3Q2U1T8</accession>
<dbReference type="GO" id="GO:0016410">
    <property type="term" value="F:N-acyltransferase activity"/>
    <property type="evidence" value="ECO:0007669"/>
    <property type="project" value="TreeGrafter"/>
</dbReference>
<dbReference type="GO" id="GO:0070292">
    <property type="term" value="P:N-acylphosphatidylethanolamine metabolic process"/>
    <property type="evidence" value="ECO:0007669"/>
    <property type="project" value="TreeGrafter"/>
</dbReference>
<dbReference type="Ensembl" id="ENSFHET00000010268.1">
    <property type="protein sequence ID" value="ENSFHEP00000023475.1"/>
    <property type="gene ID" value="ENSFHEG00000004485.1"/>
</dbReference>
<dbReference type="Proteomes" id="UP000265000">
    <property type="component" value="Unplaced"/>
</dbReference>
<dbReference type="InterPro" id="IPR051496">
    <property type="entry name" value="H-rev107_PLA/AT"/>
</dbReference>
<dbReference type="GO" id="GO:0005737">
    <property type="term" value="C:cytoplasm"/>
    <property type="evidence" value="ECO:0007669"/>
    <property type="project" value="TreeGrafter"/>
</dbReference>
<keyword evidence="4" id="KW-0443">Lipid metabolism</keyword>
<dbReference type="AlphaFoldDB" id="A0A3Q2U1T8"/>
<dbReference type="GO" id="GO:0004623">
    <property type="term" value="F:phospholipase A2 activity"/>
    <property type="evidence" value="ECO:0007669"/>
    <property type="project" value="TreeGrafter"/>
</dbReference>
<dbReference type="InterPro" id="IPR007053">
    <property type="entry name" value="LRAT_dom"/>
</dbReference>
<keyword evidence="2" id="KW-0808">Transferase</keyword>
<evidence type="ECO:0000313" key="6">
    <source>
        <dbReference type="Ensembl" id="ENSFHEP00000023475.1"/>
    </source>
</evidence>
<dbReference type="PANTHER" id="PTHR13943">
    <property type="entry name" value="HRAS-LIKE SUPPRESSOR - RELATED"/>
    <property type="match status" value="1"/>
</dbReference>
<reference evidence="6" key="1">
    <citation type="submission" date="2025-08" db="UniProtKB">
        <authorList>
            <consortium name="Ensembl"/>
        </authorList>
    </citation>
    <scope>IDENTIFICATION</scope>
</reference>
<evidence type="ECO:0000256" key="1">
    <source>
        <dbReference type="ARBA" id="ARBA00007824"/>
    </source>
</evidence>
<name>A0A3Q2U1T8_FUNHE</name>
<evidence type="ECO:0000256" key="4">
    <source>
        <dbReference type="ARBA" id="ARBA00023098"/>
    </source>
</evidence>
<proteinExistence type="inferred from homology"/>
<reference evidence="6" key="2">
    <citation type="submission" date="2025-09" db="UniProtKB">
        <authorList>
            <consortium name="Ensembl"/>
        </authorList>
    </citation>
    <scope>IDENTIFICATION</scope>
</reference>
<comment type="similarity">
    <text evidence="1">Belongs to the H-rev107 family.</text>
</comment>
<organism evidence="6 7">
    <name type="scientific">Fundulus heteroclitus</name>
    <name type="common">Killifish</name>
    <name type="synonym">Mummichog</name>
    <dbReference type="NCBI Taxonomy" id="8078"/>
    <lineage>
        <taxon>Eukaryota</taxon>
        <taxon>Metazoa</taxon>
        <taxon>Chordata</taxon>
        <taxon>Craniata</taxon>
        <taxon>Vertebrata</taxon>
        <taxon>Euteleostomi</taxon>
        <taxon>Actinopterygii</taxon>
        <taxon>Neopterygii</taxon>
        <taxon>Teleostei</taxon>
        <taxon>Neoteleostei</taxon>
        <taxon>Acanthomorphata</taxon>
        <taxon>Ovalentaria</taxon>
        <taxon>Atherinomorphae</taxon>
        <taxon>Cyprinodontiformes</taxon>
        <taxon>Fundulidae</taxon>
        <taxon>Fundulus</taxon>
    </lineage>
</organism>
<keyword evidence="7" id="KW-1185">Reference proteome</keyword>